<sequence>MSLKGCNAQDSAGDFCVIPITEPDSKQHQRRTDILTCKYPISSCMEVYLNRLKKGSDIWDEQAFIEGIRAFADLCGSKRTEYYNKPWKGLHYPHTFRREWNLDHPELHIFLEEEEEEEEEEACFQCPPSWESGCRGKHLQWTLTRVEDLPLSRSLNELITETTTIDCGMWNALVIWFGIRYVVGDEWLDRFFPFKSPNKPLVFTQSWQLRMEKDYTSGNLLHDLYDRPSEQESPDTPEPNTLVQARTVFNHPLYWFKRPWGTGRLQNVIQIGADYLCFDPSAPNILSRKELDEALRQRYNAQHTSEDDDQLKFYKTYPGLVHPRRPTKTFGDLAKEADELMSHTLSQADWDRSKADRTRSANGLRLIFNTKRLLTCLEDVRELYLEGQLKEGDFFDYAKRRKTNDVWKTSLPALGI</sequence>
<reference evidence="1 2" key="1">
    <citation type="journal article" date="2018" name="Sci. Rep.">
        <title>Comparative genomics provides insights into the lifestyle and reveals functional heterogeneity of dark septate endophytic fungi.</title>
        <authorList>
            <person name="Knapp D.G."/>
            <person name="Nemeth J.B."/>
            <person name="Barry K."/>
            <person name="Hainaut M."/>
            <person name="Henrissat B."/>
            <person name="Johnson J."/>
            <person name="Kuo A."/>
            <person name="Lim J.H.P."/>
            <person name="Lipzen A."/>
            <person name="Nolan M."/>
            <person name="Ohm R.A."/>
            <person name="Tamas L."/>
            <person name="Grigoriev I.V."/>
            <person name="Spatafora J.W."/>
            <person name="Nagy L.G."/>
            <person name="Kovacs G.M."/>
        </authorList>
    </citation>
    <scope>NUCLEOTIDE SEQUENCE [LARGE SCALE GENOMIC DNA]</scope>
    <source>
        <strain evidence="1 2">DSE2036</strain>
    </source>
</reference>
<organism evidence="1 2">
    <name type="scientific">Periconia macrospinosa</name>
    <dbReference type="NCBI Taxonomy" id="97972"/>
    <lineage>
        <taxon>Eukaryota</taxon>
        <taxon>Fungi</taxon>
        <taxon>Dikarya</taxon>
        <taxon>Ascomycota</taxon>
        <taxon>Pezizomycotina</taxon>
        <taxon>Dothideomycetes</taxon>
        <taxon>Pleosporomycetidae</taxon>
        <taxon>Pleosporales</taxon>
        <taxon>Massarineae</taxon>
        <taxon>Periconiaceae</taxon>
        <taxon>Periconia</taxon>
    </lineage>
</organism>
<accession>A0A2V1CYJ5</accession>
<dbReference type="AlphaFoldDB" id="A0A2V1CYJ5"/>
<evidence type="ECO:0000313" key="1">
    <source>
        <dbReference type="EMBL" id="PVH90554.1"/>
    </source>
</evidence>
<keyword evidence="2" id="KW-1185">Reference proteome</keyword>
<dbReference type="EMBL" id="KZ806230">
    <property type="protein sequence ID" value="PVH90554.1"/>
    <property type="molecule type" value="Genomic_DNA"/>
</dbReference>
<name>A0A2V1CYJ5_9PLEO</name>
<dbReference type="OrthoDB" id="4810622at2759"/>
<dbReference type="Proteomes" id="UP000244855">
    <property type="component" value="Unassembled WGS sequence"/>
</dbReference>
<evidence type="ECO:0000313" key="2">
    <source>
        <dbReference type="Proteomes" id="UP000244855"/>
    </source>
</evidence>
<gene>
    <name evidence="1" type="ORF">DM02DRAFT_434232</name>
</gene>
<proteinExistence type="predicted"/>
<protein>
    <submittedName>
        <fullName evidence="1">Uncharacterized protein</fullName>
    </submittedName>
</protein>